<dbReference type="EMBL" id="UGOG01000001">
    <property type="protein sequence ID" value="STX62454.1"/>
    <property type="molecule type" value="Genomic_DNA"/>
</dbReference>
<dbReference type="Proteomes" id="UP000254040">
    <property type="component" value="Unassembled WGS sequence"/>
</dbReference>
<reference evidence="1 3" key="1">
    <citation type="submission" date="2015-11" db="EMBL/GenBank/DDBJ databases">
        <title>Genomic analysis of 38 Legionella species identifies large and diverse effector repertoires.</title>
        <authorList>
            <person name="Burstein D."/>
            <person name="Amaro F."/>
            <person name="Zusman T."/>
            <person name="Lifshitz Z."/>
            <person name="Cohen O."/>
            <person name="Gilbert J.A."/>
            <person name="Pupko T."/>
            <person name="Shuman H.A."/>
            <person name="Segal G."/>
        </authorList>
    </citation>
    <scope>NUCLEOTIDE SEQUENCE [LARGE SCALE GENOMIC DNA]</scope>
    <source>
        <strain evidence="1 3">ATCC 43877</strain>
    </source>
</reference>
<dbReference type="AlphaFoldDB" id="A0A378JV45"/>
<dbReference type="STRING" id="39962.Lmor_2297"/>
<name>A0A378JV45_9GAMM</name>
<dbReference type="EMBL" id="LNYN01000029">
    <property type="protein sequence ID" value="KTD32359.1"/>
    <property type="molecule type" value="Genomic_DNA"/>
</dbReference>
<dbReference type="Proteomes" id="UP000054985">
    <property type="component" value="Unassembled WGS sequence"/>
</dbReference>
<evidence type="ECO:0000313" key="2">
    <source>
        <dbReference type="EMBL" id="STX62454.1"/>
    </source>
</evidence>
<keyword evidence="3" id="KW-1185">Reference proteome</keyword>
<accession>A0A378JV45</accession>
<protein>
    <submittedName>
        <fullName evidence="2">Uncharacterized protein</fullName>
    </submittedName>
</protein>
<sequence>MNSLWSSGLLKSDLVTSDKMLNIKGIELVKLENKLFHYVDNRELAARENWADSLQRDTRRERLDQLPQRL</sequence>
<proteinExistence type="predicted"/>
<evidence type="ECO:0000313" key="4">
    <source>
        <dbReference type="Proteomes" id="UP000254040"/>
    </source>
</evidence>
<evidence type="ECO:0000313" key="3">
    <source>
        <dbReference type="Proteomes" id="UP000054985"/>
    </source>
</evidence>
<organism evidence="2 4">
    <name type="scientific">Legionella moravica</name>
    <dbReference type="NCBI Taxonomy" id="39962"/>
    <lineage>
        <taxon>Bacteria</taxon>
        <taxon>Pseudomonadati</taxon>
        <taxon>Pseudomonadota</taxon>
        <taxon>Gammaproteobacteria</taxon>
        <taxon>Legionellales</taxon>
        <taxon>Legionellaceae</taxon>
        <taxon>Legionella</taxon>
    </lineage>
</organism>
<gene>
    <name evidence="1" type="ORF">Lmor_2297</name>
    <name evidence="2" type="ORF">NCTC12239_01386</name>
</gene>
<reference evidence="2 4" key="2">
    <citation type="submission" date="2018-06" db="EMBL/GenBank/DDBJ databases">
        <authorList>
            <consortium name="Pathogen Informatics"/>
            <person name="Doyle S."/>
        </authorList>
    </citation>
    <scope>NUCLEOTIDE SEQUENCE [LARGE SCALE GENOMIC DNA]</scope>
    <source>
        <strain evidence="2 4">NCTC12239</strain>
    </source>
</reference>
<evidence type="ECO:0000313" key="1">
    <source>
        <dbReference type="EMBL" id="KTD32359.1"/>
    </source>
</evidence>
<dbReference type="RefSeq" id="WP_133141318.1">
    <property type="nucleotide sequence ID" value="NZ_CAAAJG010000003.1"/>
</dbReference>